<reference evidence="2 3" key="1">
    <citation type="submission" date="2019-11" db="EMBL/GenBank/DDBJ databases">
        <title>Whole-genome sequence of a Rhodoblastus acidophilus DSM 142.</title>
        <authorList>
            <person name="Kyndt J.A."/>
            <person name="Meyer T.E."/>
        </authorList>
    </citation>
    <scope>NUCLEOTIDE SEQUENCE [LARGE SCALE GENOMIC DNA]</scope>
    <source>
        <strain evidence="2 3">DSM 142</strain>
    </source>
</reference>
<dbReference type="Pfam" id="PF07452">
    <property type="entry name" value="CHRD"/>
    <property type="match status" value="1"/>
</dbReference>
<sequence>MTAILSGADEVPAVQTPGKEKVVLALDPATRALSWTLKFGDLAGPATMVHFHGPAMPGKNAPPVLWLVEKGVVPVSPVKGSAILTPEQAKSVTDGEWYVNVHTQKNPSGEIRGLIAPVK</sequence>
<dbReference type="PROSITE" id="PS50933">
    <property type="entry name" value="CHRD"/>
    <property type="match status" value="1"/>
</dbReference>
<dbReference type="InterPro" id="IPR010895">
    <property type="entry name" value="CHRD"/>
</dbReference>
<comment type="caution">
    <text evidence="2">The sequence shown here is derived from an EMBL/GenBank/DDBJ whole genome shotgun (WGS) entry which is preliminary data.</text>
</comment>
<gene>
    <name evidence="2" type="ORF">GJ654_14155</name>
</gene>
<evidence type="ECO:0000313" key="2">
    <source>
        <dbReference type="EMBL" id="MTV32129.1"/>
    </source>
</evidence>
<protein>
    <submittedName>
        <fullName evidence="2">CHRD domain-containing protein</fullName>
    </submittedName>
</protein>
<dbReference type="Proteomes" id="UP000439113">
    <property type="component" value="Unassembled WGS sequence"/>
</dbReference>
<evidence type="ECO:0000259" key="1">
    <source>
        <dbReference type="PROSITE" id="PS50933"/>
    </source>
</evidence>
<feature type="domain" description="CHRD" evidence="1">
    <location>
        <begin position="1"/>
        <end position="119"/>
    </location>
</feature>
<dbReference type="EMBL" id="WNKS01000013">
    <property type="protein sequence ID" value="MTV32129.1"/>
    <property type="molecule type" value="Genomic_DNA"/>
</dbReference>
<proteinExistence type="predicted"/>
<organism evidence="2 3">
    <name type="scientific">Rhodoblastus acidophilus</name>
    <name type="common">Rhodopseudomonas acidophila</name>
    <dbReference type="NCBI Taxonomy" id="1074"/>
    <lineage>
        <taxon>Bacteria</taxon>
        <taxon>Pseudomonadati</taxon>
        <taxon>Pseudomonadota</taxon>
        <taxon>Alphaproteobacteria</taxon>
        <taxon>Hyphomicrobiales</taxon>
        <taxon>Rhodoblastaceae</taxon>
        <taxon>Rhodoblastus</taxon>
    </lineage>
</organism>
<name>A0A6N8DNS2_RHOAC</name>
<dbReference type="SMART" id="SM00754">
    <property type="entry name" value="CHRD"/>
    <property type="match status" value="1"/>
</dbReference>
<dbReference type="OrthoDB" id="571052at2"/>
<accession>A0A6N8DNS2</accession>
<dbReference type="AlphaFoldDB" id="A0A6N8DNS2"/>
<evidence type="ECO:0000313" key="3">
    <source>
        <dbReference type="Proteomes" id="UP000439113"/>
    </source>
</evidence>